<keyword evidence="3" id="KW-1185">Reference proteome</keyword>
<sequence length="156" mass="17219">MNNNIITSKENQPSTPTHILQSPIKHNSINLPPLETKDPNDSIPETKESESEPGPQRKKRKLALIPDIDTLPSQLIPKKLNSPGATLRVRSLSEVDKPDLTPPRSQANYKPIDESVTAGNHVAMCSLKDEDSQCSYVDIVNEVMVTDTPTYPAKIN</sequence>
<dbReference type="Proteomes" id="UP000774326">
    <property type="component" value="Unassembled WGS sequence"/>
</dbReference>
<feature type="compositionally biased region" description="Polar residues" evidence="1">
    <location>
        <begin position="1"/>
        <end position="30"/>
    </location>
</feature>
<comment type="caution">
    <text evidence="2">The sequence shown here is derived from an EMBL/GenBank/DDBJ whole genome shotgun (WGS) entry which is preliminary data.</text>
</comment>
<proteinExistence type="predicted"/>
<protein>
    <submittedName>
        <fullName evidence="2">Uncharacterized protein</fullName>
    </submittedName>
</protein>
<reference evidence="2" key="2">
    <citation type="submission" date="2021-01" db="EMBL/GenBank/DDBJ databases">
        <authorList>
            <person name="Schikora-Tamarit M.A."/>
        </authorList>
    </citation>
    <scope>NUCLEOTIDE SEQUENCE</scope>
    <source>
        <strain evidence="2">CBS2887</strain>
    </source>
</reference>
<organism evidence="2 3">
    <name type="scientific">Wickerhamomyces pijperi</name>
    <name type="common">Yeast</name>
    <name type="synonym">Pichia pijperi</name>
    <dbReference type="NCBI Taxonomy" id="599730"/>
    <lineage>
        <taxon>Eukaryota</taxon>
        <taxon>Fungi</taxon>
        <taxon>Dikarya</taxon>
        <taxon>Ascomycota</taxon>
        <taxon>Saccharomycotina</taxon>
        <taxon>Saccharomycetes</taxon>
        <taxon>Phaffomycetales</taxon>
        <taxon>Wickerhamomycetaceae</taxon>
        <taxon>Wickerhamomyces</taxon>
    </lineage>
</organism>
<dbReference type="EMBL" id="JAEUBG010000064">
    <property type="protein sequence ID" value="KAH3688898.1"/>
    <property type="molecule type" value="Genomic_DNA"/>
</dbReference>
<evidence type="ECO:0000256" key="1">
    <source>
        <dbReference type="SAM" id="MobiDB-lite"/>
    </source>
</evidence>
<feature type="region of interest" description="Disordered" evidence="1">
    <location>
        <begin position="1"/>
        <end position="60"/>
    </location>
</feature>
<dbReference type="AlphaFoldDB" id="A0A9P8QDE6"/>
<gene>
    <name evidence="2" type="ORF">WICPIJ_000118</name>
</gene>
<feature type="compositionally biased region" description="Basic and acidic residues" evidence="1">
    <location>
        <begin position="35"/>
        <end position="50"/>
    </location>
</feature>
<evidence type="ECO:0000313" key="2">
    <source>
        <dbReference type="EMBL" id="KAH3688898.1"/>
    </source>
</evidence>
<accession>A0A9P8QDE6</accession>
<evidence type="ECO:0000313" key="3">
    <source>
        <dbReference type="Proteomes" id="UP000774326"/>
    </source>
</evidence>
<feature type="region of interest" description="Disordered" evidence="1">
    <location>
        <begin position="90"/>
        <end position="110"/>
    </location>
</feature>
<name>A0A9P8QDE6_WICPI</name>
<reference evidence="2" key="1">
    <citation type="journal article" date="2021" name="Open Biol.">
        <title>Shared evolutionary footprints suggest mitochondrial oxidative damage underlies multiple complex I losses in fungi.</title>
        <authorList>
            <person name="Schikora-Tamarit M.A."/>
            <person name="Marcet-Houben M."/>
            <person name="Nosek J."/>
            <person name="Gabaldon T."/>
        </authorList>
    </citation>
    <scope>NUCLEOTIDE SEQUENCE</scope>
    <source>
        <strain evidence="2">CBS2887</strain>
    </source>
</reference>